<evidence type="ECO:0000256" key="1">
    <source>
        <dbReference type="SAM" id="MobiDB-lite"/>
    </source>
</evidence>
<sequence length="418" mass="46191">MSVVNDDDDARIAPLPSDDDAALTALRDSAVKCRKLLRELSDTNNAAPDDADTYEAEEMMAAFNILTSSMGIFRQGQHSPASRLQNVPEVASLVRELLDTLHHHLEHALAEDQSDQRRRVHAVSSRNESVASSDRLTAALTSARGTINSLRQLSLTIRLVGAQHQSPRIQRFRSHDTDSQVFDVFRRYALRKASFMFPVAPFNHDDSGSDANPGVLGYGGGIKRARGDSDPDSDEYEMPSRLPSHDASGPAKRISVWNLAAARSAAATDEKWLDVMRHKQERRPNEPNWLEQPVVKAFSQRIGQNSVLEEEDSDTSARPVSPNNGHPSIRSAYNEETSWGEDKHGRDRGDAARGAVEAEMEMEINLRGMGGPERGGPVFANTSSCLQRPGSHFHAFGSPDYDSNPDHLRSYYPTTLEL</sequence>
<organism evidence="2 3">
    <name type="scientific">Colletotrichum plurivorum</name>
    <dbReference type="NCBI Taxonomy" id="2175906"/>
    <lineage>
        <taxon>Eukaryota</taxon>
        <taxon>Fungi</taxon>
        <taxon>Dikarya</taxon>
        <taxon>Ascomycota</taxon>
        <taxon>Pezizomycotina</taxon>
        <taxon>Sordariomycetes</taxon>
        <taxon>Hypocreomycetidae</taxon>
        <taxon>Glomerellales</taxon>
        <taxon>Glomerellaceae</taxon>
        <taxon>Colletotrichum</taxon>
        <taxon>Colletotrichum orchidearum species complex</taxon>
    </lineage>
</organism>
<evidence type="ECO:0000313" key="3">
    <source>
        <dbReference type="Proteomes" id="UP000654918"/>
    </source>
</evidence>
<name>A0A8H6KAY5_9PEZI</name>
<comment type="caution">
    <text evidence="2">The sequence shown here is derived from an EMBL/GenBank/DDBJ whole genome shotgun (WGS) entry which is preliminary data.</text>
</comment>
<dbReference type="AlphaFoldDB" id="A0A8H6KAY5"/>
<evidence type="ECO:0000313" key="2">
    <source>
        <dbReference type="EMBL" id="KAF6828052.1"/>
    </source>
</evidence>
<gene>
    <name evidence="2" type="ORF">CPLU01_08760</name>
</gene>
<protein>
    <submittedName>
        <fullName evidence="2">Uncharacterized protein</fullName>
    </submittedName>
</protein>
<reference evidence="2" key="1">
    <citation type="journal article" date="2020" name="Phytopathology">
        <title>Genome Sequence Resources of Colletotrichum truncatum, C. plurivorum, C. musicola, and C. sojae: Four Species Pathogenic to Soybean (Glycine max).</title>
        <authorList>
            <person name="Rogerio F."/>
            <person name="Boufleur T.R."/>
            <person name="Ciampi-Guillardi M."/>
            <person name="Sukno S.A."/>
            <person name="Thon M.R."/>
            <person name="Massola Junior N.S."/>
            <person name="Baroncelli R."/>
        </authorList>
    </citation>
    <scope>NUCLEOTIDE SEQUENCE</scope>
    <source>
        <strain evidence="2">LFN00145</strain>
    </source>
</reference>
<feature type="region of interest" description="Disordered" evidence="1">
    <location>
        <begin position="303"/>
        <end position="348"/>
    </location>
</feature>
<dbReference type="Proteomes" id="UP000654918">
    <property type="component" value="Unassembled WGS sequence"/>
</dbReference>
<accession>A0A8H6KAY5</accession>
<keyword evidence="3" id="KW-1185">Reference proteome</keyword>
<proteinExistence type="predicted"/>
<feature type="compositionally biased region" description="Polar residues" evidence="1">
    <location>
        <begin position="316"/>
        <end position="326"/>
    </location>
</feature>
<dbReference type="EMBL" id="WIGO01000128">
    <property type="protein sequence ID" value="KAF6828052.1"/>
    <property type="molecule type" value="Genomic_DNA"/>
</dbReference>
<feature type="compositionally biased region" description="Polar residues" evidence="1">
    <location>
        <begin position="124"/>
        <end position="134"/>
    </location>
</feature>
<feature type="region of interest" description="Disordered" evidence="1">
    <location>
        <begin position="203"/>
        <end position="250"/>
    </location>
</feature>
<feature type="region of interest" description="Disordered" evidence="1">
    <location>
        <begin position="110"/>
        <end position="134"/>
    </location>
</feature>